<dbReference type="Pfam" id="PF13439">
    <property type="entry name" value="Glyco_transf_4"/>
    <property type="match status" value="1"/>
</dbReference>
<dbReference type="SUPFAM" id="SSF53756">
    <property type="entry name" value="UDP-Glycosyltransferase/glycogen phosphorylase"/>
    <property type="match status" value="1"/>
</dbReference>
<proteinExistence type="predicted"/>
<accession>A0A2Z4Y1J8</accession>
<organism evidence="3 4">
    <name type="scientific">Sumerlaea chitinivorans</name>
    <dbReference type="NCBI Taxonomy" id="2250252"/>
    <lineage>
        <taxon>Bacteria</taxon>
        <taxon>Candidatus Sumerlaeota</taxon>
        <taxon>Candidatus Sumerlaeia</taxon>
        <taxon>Candidatus Sumerlaeales</taxon>
        <taxon>Candidatus Sumerlaeaceae</taxon>
        <taxon>Candidatus Sumerlaea</taxon>
    </lineage>
</organism>
<evidence type="ECO:0000259" key="1">
    <source>
        <dbReference type="Pfam" id="PF00534"/>
    </source>
</evidence>
<dbReference type="InterPro" id="IPR028098">
    <property type="entry name" value="Glyco_trans_4-like_N"/>
</dbReference>
<sequence>MGDQRPWRILQLASTSDMGGTERMILFLVEHLDRREFQPYVGALIGSGELLRRASALGIPTQHFSLRCAVDPLGIARLSRFIRSEQIDLVQTYGLRADTVGRIAARLGGAQAVISSIRSIDPWRRLWHVWLDRLTAPCVDLFISNSEAGKQATVQREGFSPEKIHVIYSGVPERPIPREKRDELRKRYGVGPDSYPVVGILANLREMKGHRDVIAALPAILAEFPKTVFLFAGRDDSHGAVEQYARERGVAHAIRFLGYVADTPSLLATLDIFMLPSHWEGLPAAIVEAMHAELPIIATAVGGIPELVRDQQEALLIPPANPSALADAVERLARDRDLASRLASAAAQRARELFSIEAMVSRTSEVYRTLLRRKAPNGPRSARP</sequence>
<dbReference type="Pfam" id="PF00534">
    <property type="entry name" value="Glycos_transf_1"/>
    <property type="match status" value="1"/>
</dbReference>
<dbReference type="PANTHER" id="PTHR12526">
    <property type="entry name" value="GLYCOSYLTRANSFERASE"/>
    <property type="match status" value="1"/>
</dbReference>
<protein>
    <submittedName>
        <fullName evidence="3">Glycosyl transferase, group 1 family protein</fullName>
    </submittedName>
</protein>
<feature type="domain" description="Glycosyltransferase subfamily 4-like N-terminal" evidence="2">
    <location>
        <begin position="18"/>
        <end position="172"/>
    </location>
</feature>
<dbReference type="GO" id="GO:0016740">
    <property type="term" value="F:transferase activity"/>
    <property type="evidence" value="ECO:0007669"/>
    <property type="project" value="UniProtKB-KW"/>
</dbReference>
<feature type="domain" description="Glycosyl transferase family 1" evidence="1">
    <location>
        <begin position="192"/>
        <end position="348"/>
    </location>
</feature>
<dbReference type="InterPro" id="IPR001296">
    <property type="entry name" value="Glyco_trans_1"/>
</dbReference>
<dbReference type="PANTHER" id="PTHR12526:SF630">
    <property type="entry name" value="GLYCOSYLTRANSFERASE"/>
    <property type="match status" value="1"/>
</dbReference>
<dbReference type="KEGG" id="schv:BRCON_0203"/>
<dbReference type="Proteomes" id="UP000262583">
    <property type="component" value="Chromosome"/>
</dbReference>
<evidence type="ECO:0000313" key="3">
    <source>
        <dbReference type="EMBL" id="AXA34980.1"/>
    </source>
</evidence>
<gene>
    <name evidence="3" type="ORF">BRCON_0203</name>
</gene>
<name>A0A2Z4Y1J8_SUMC1</name>
<reference evidence="3 4" key="1">
    <citation type="submission" date="2018-05" db="EMBL/GenBank/DDBJ databases">
        <title>A metagenomic window into the 2 km-deep terrestrial subsurface aquifer revealed taxonomically and functionally diverse microbial community comprising novel uncultured bacterial lineages.</title>
        <authorList>
            <person name="Kadnikov V.V."/>
            <person name="Mardanov A.V."/>
            <person name="Beletsky A.V."/>
            <person name="Banks D."/>
            <person name="Pimenov N.V."/>
            <person name="Frank Y.A."/>
            <person name="Karnachuk O.V."/>
            <person name="Ravin N.V."/>
        </authorList>
    </citation>
    <scope>NUCLEOTIDE SEQUENCE [LARGE SCALE GENOMIC DNA]</scope>
    <source>
        <strain evidence="3">BY</strain>
    </source>
</reference>
<evidence type="ECO:0000313" key="4">
    <source>
        <dbReference type="Proteomes" id="UP000262583"/>
    </source>
</evidence>
<dbReference type="EMBL" id="CP030759">
    <property type="protein sequence ID" value="AXA34980.1"/>
    <property type="molecule type" value="Genomic_DNA"/>
</dbReference>
<keyword evidence="3" id="KW-0808">Transferase</keyword>
<dbReference type="Gene3D" id="3.40.50.2000">
    <property type="entry name" value="Glycogen Phosphorylase B"/>
    <property type="match status" value="2"/>
</dbReference>
<dbReference type="AlphaFoldDB" id="A0A2Z4Y1J8"/>
<evidence type="ECO:0000259" key="2">
    <source>
        <dbReference type="Pfam" id="PF13439"/>
    </source>
</evidence>